<dbReference type="GO" id="GO:0009941">
    <property type="term" value="C:chloroplast envelope"/>
    <property type="evidence" value="ECO:0000318"/>
    <property type="project" value="GO_Central"/>
</dbReference>
<gene>
    <name evidence="3" type="ORF">SORBI_3010G259100</name>
</gene>
<dbReference type="Proteomes" id="UP000000768">
    <property type="component" value="Chromosome 10"/>
</dbReference>
<evidence type="ECO:0000256" key="1">
    <source>
        <dbReference type="SAM" id="MobiDB-lite"/>
    </source>
</evidence>
<evidence type="ECO:0000256" key="2">
    <source>
        <dbReference type="SAM" id="Phobius"/>
    </source>
</evidence>
<feature type="region of interest" description="Disordered" evidence="1">
    <location>
        <begin position="1"/>
        <end position="36"/>
    </location>
</feature>
<dbReference type="STRING" id="4558.A0A1W0VUW0"/>
<protein>
    <submittedName>
        <fullName evidence="3">Uncharacterized protein</fullName>
    </submittedName>
</protein>
<feature type="region of interest" description="Disordered" evidence="1">
    <location>
        <begin position="188"/>
        <end position="217"/>
    </location>
</feature>
<dbReference type="PANTHER" id="PTHR31721">
    <property type="entry name" value="OS06G0710300 PROTEIN"/>
    <property type="match status" value="1"/>
</dbReference>
<sequence length="409" mass="44066">MITQLLGPVNGQPNQSGSPTHTHTTRHGTSGRAVDRRVPVRVCGGGVRGRNGWPAGAQISLNHASTSHPRMELSPSPTTTHHWATGADERAPPPTWTRCQPRPATRRTRTTTGVSAPASAVQRTWRTTCRALRRRLLNRPGSERSRETAVRLSVPATAMKPRPLDYGCGPAAAAAAGCAGWAWRPRPRGGGRSPGVSPKCSNSPNSAAAAGAVHSEHHRRGDSVVLLRPVELPGTGYGSEVEARIERVIFACRFMTFLGIGGLLLGSVPCFLKGSVHVMNAFVDYYLHGGGKLILMLLEAIEMFLIGTVTFVLGIGLYELFISTIDSSYGSNLFGLFSLPDRPKWVEIKSLDDLKTKLGHVIVLVLLVGIFEKSKRVTITSCTDLLCFAGSIFLCSVCLYLLSRLNTSK</sequence>
<dbReference type="OMA" id="HWSSENH"/>
<proteinExistence type="predicted"/>
<keyword evidence="2" id="KW-0472">Membrane</keyword>
<dbReference type="InParanoid" id="A0A1W0VUW0"/>
<evidence type="ECO:0000313" key="4">
    <source>
        <dbReference type="Proteomes" id="UP000000768"/>
    </source>
</evidence>
<dbReference type="AlphaFoldDB" id="A0A1W0VUW0"/>
<reference evidence="4" key="2">
    <citation type="journal article" date="2018" name="Plant J.">
        <title>The Sorghum bicolor reference genome: improved assembly, gene annotations, a transcriptome atlas, and signatures of genome organization.</title>
        <authorList>
            <person name="McCormick R.F."/>
            <person name="Truong S.K."/>
            <person name="Sreedasyam A."/>
            <person name="Jenkins J."/>
            <person name="Shu S."/>
            <person name="Sims D."/>
            <person name="Kennedy M."/>
            <person name="Amirebrahimi M."/>
            <person name="Weers B.D."/>
            <person name="McKinley B."/>
            <person name="Mattison A."/>
            <person name="Morishige D.T."/>
            <person name="Grimwood J."/>
            <person name="Schmutz J."/>
            <person name="Mullet J.E."/>
        </authorList>
    </citation>
    <scope>NUCLEOTIDE SEQUENCE [LARGE SCALE GENOMIC DNA]</scope>
    <source>
        <strain evidence="4">cv. BTx623</strain>
    </source>
</reference>
<feature type="transmembrane region" description="Helical" evidence="2">
    <location>
        <begin position="254"/>
        <end position="272"/>
    </location>
</feature>
<reference evidence="3 4" key="1">
    <citation type="journal article" date="2009" name="Nature">
        <title>The Sorghum bicolor genome and the diversification of grasses.</title>
        <authorList>
            <person name="Paterson A.H."/>
            <person name="Bowers J.E."/>
            <person name="Bruggmann R."/>
            <person name="Dubchak I."/>
            <person name="Grimwood J."/>
            <person name="Gundlach H."/>
            <person name="Haberer G."/>
            <person name="Hellsten U."/>
            <person name="Mitros T."/>
            <person name="Poliakov A."/>
            <person name="Schmutz J."/>
            <person name="Spannagl M."/>
            <person name="Tang H."/>
            <person name="Wang X."/>
            <person name="Wicker T."/>
            <person name="Bharti A.K."/>
            <person name="Chapman J."/>
            <person name="Feltus F.A."/>
            <person name="Gowik U."/>
            <person name="Grigoriev I.V."/>
            <person name="Lyons E."/>
            <person name="Maher C.A."/>
            <person name="Martis M."/>
            <person name="Narechania A."/>
            <person name="Otillar R.P."/>
            <person name="Penning B.W."/>
            <person name="Salamov A.A."/>
            <person name="Wang Y."/>
            <person name="Zhang L."/>
            <person name="Carpita N.C."/>
            <person name="Freeling M."/>
            <person name="Gingle A.R."/>
            <person name="Hash C.T."/>
            <person name="Keller B."/>
            <person name="Klein P."/>
            <person name="Kresovich S."/>
            <person name="McCann M.C."/>
            <person name="Ming R."/>
            <person name="Peterson D.G."/>
            <person name="Mehboob-ur-Rahman"/>
            <person name="Ware D."/>
            <person name="Westhoff P."/>
            <person name="Mayer K.F."/>
            <person name="Messing J."/>
            <person name="Rokhsar D.S."/>
        </authorList>
    </citation>
    <scope>NUCLEOTIDE SEQUENCE [LARGE SCALE GENOMIC DNA]</scope>
    <source>
        <strain evidence="4">cv. BTx623</strain>
    </source>
</reference>
<dbReference type="Pfam" id="PF03350">
    <property type="entry name" value="UPF0114"/>
    <property type="match status" value="1"/>
</dbReference>
<evidence type="ECO:0000313" key="3">
    <source>
        <dbReference type="EMBL" id="OQU77073.1"/>
    </source>
</evidence>
<accession>A0A1W0VUW0</accession>
<dbReference type="EMBL" id="CM000769">
    <property type="protein sequence ID" value="OQU77073.1"/>
    <property type="molecule type" value="Genomic_DNA"/>
</dbReference>
<dbReference type="Gramene" id="OQU77073">
    <property type="protein sequence ID" value="OQU77073"/>
    <property type="gene ID" value="SORBI_3010G259100"/>
</dbReference>
<feature type="region of interest" description="Disordered" evidence="1">
    <location>
        <begin position="66"/>
        <end position="122"/>
    </location>
</feature>
<keyword evidence="2" id="KW-0812">Transmembrane</keyword>
<keyword evidence="4" id="KW-1185">Reference proteome</keyword>
<dbReference type="eggNOG" id="ENOG502RA6R">
    <property type="taxonomic scope" value="Eukaryota"/>
</dbReference>
<name>A0A1W0VUW0_SORBI</name>
<feature type="transmembrane region" description="Helical" evidence="2">
    <location>
        <begin position="383"/>
        <end position="402"/>
    </location>
</feature>
<feature type="transmembrane region" description="Helical" evidence="2">
    <location>
        <begin position="293"/>
        <end position="318"/>
    </location>
</feature>
<feature type="compositionally biased region" description="Low complexity" evidence="1">
    <location>
        <begin position="16"/>
        <end position="32"/>
    </location>
</feature>
<dbReference type="PANTHER" id="PTHR31721:SF4">
    <property type="entry name" value="OS06G0710300 PROTEIN"/>
    <property type="match status" value="1"/>
</dbReference>
<dbReference type="FunCoup" id="A0A1W0VUW0">
    <property type="interactions" value="34"/>
</dbReference>
<dbReference type="InterPro" id="IPR005134">
    <property type="entry name" value="UPF0114"/>
</dbReference>
<organism evidence="3 4">
    <name type="scientific">Sorghum bicolor</name>
    <name type="common">Sorghum</name>
    <name type="synonym">Sorghum vulgare</name>
    <dbReference type="NCBI Taxonomy" id="4558"/>
    <lineage>
        <taxon>Eukaryota</taxon>
        <taxon>Viridiplantae</taxon>
        <taxon>Streptophyta</taxon>
        <taxon>Embryophyta</taxon>
        <taxon>Tracheophyta</taxon>
        <taxon>Spermatophyta</taxon>
        <taxon>Magnoliopsida</taxon>
        <taxon>Liliopsida</taxon>
        <taxon>Poales</taxon>
        <taxon>Poaceae</taxon>
        <taxon>PACMAD clade</taxon>
        <taxon>Panicoideae</taxon>
        <taxon>Andropogonodae</taxon>
        <taxon>Andropogoneae</taxon>
        <taxon>Sorghinae</taxon>
        <taxon>Sorghum</taxon>
    </lineage>
</organism>
<keyword evidence="2" id="KW-1133">Transmembrane helix</keyword>